<proteinExistence type="predicted"/>
<reference evidence="2" key="1">
    <citation type="journal article" date="2020" name="Nat. Commun.">
        <title>Large-scale genome sequencing of mycorrhizal fungi provides insights into the early evolution of symbiotic traits.</title>
        <authorList>
            <person name="Miyauchi S."/>
            <person name="Kiss E."/>
            <person name="Kuo A."/>
            <person name="Drula E."/>
            <person name="Kohler A."/>
            <person name="Sanchez-Garcia M."/>
            <person name="Morin E."/>
            <person name="Andreopoulos B."/>
            <person name="Barry K.W."/>
            <person name="Bonito G."/>
            <person name="Buee M."/>
            <person name="Carver A."/>
            <person name="Chen C."/>
            <person name="Cichocki N."/>
            <person name="Clum A."/>
            <person name="Culley D."/>
            <person name="Crous P.W."/>
            <person name="Fauchery L."/>
            <person name="Girlanda M."/>
            <person name="Hayes R.D."/>
            <person name="Keri Z."/>
            <person name="LaButti K."/>
            <person name="Lipzen A."/>
            <person name="Lombard V."/>
            <person name="Magnuson J."/>
            <person name="Maillard F."/>
            <person name="Murat C."/>
            <person name="Nolan M."/>
            <person name="Ohm R.A."/>
            <person name="Pangilinan J."/>
            <person name="Pereira M.F."/>
            <person name="Perotto S."/>
            <person name="Peter M."/>
            <person name="Pfister S."/>
            <person name="Riley R."/>
            <person name="Sitrit Y."/>
            <person name="Stielow J.B."/>
            <person name="Szollosi G."/>
            <person name="Zifcakova L."/>
            <person name="Stursova M."/>
            <person name="Spatafora J.W."/>
            <person name="Tedersoo L."/>
            <person name="Vaario L.M."/>
            <person name="Yamada A."/>
            <person name="Yan M."/>
            <person name="Wang P."/>
            <person name="Xu J."/>
            <person name="Bruns T."/>
            <person name="Baldrian P."/>
            <person name="Vilgalys R."/>
            <person name="Dunand C."/>
            <person name="Henrissat B."/>
            <person name="Grigoriev I.V."/>
            <person name="Hibbett D."/>
            <person name="Nagy L.G."/>
            <person name="Martin F.M."/>
        </authorList>
    </citation>
    <scope>NUCLEOTIDE SEQUENCE</scope>
    <source>
        <strain evidence="2">UP504</strain>
    </source>
</reference>
<feature type="compositionally biased region" description="Polar residues" evidence="1">
    <location>
        <begin position="396"/>
        <end position="406"/>
    </location>
</feature>
<feature type="region of interest" description="Disordered" evidence="1">
    <location>
        <begin position="349"/>
        <end position="448"/>
    </location>
</feature>
<feature type="compositionally biased region" description="Acidic residues" evidence="1">
    <location>
        <begin position="363"/>
        <end position="376"/>
    </location>
</feature>
<keyword evidence="3" id="KW-1185">Reference proteome</keyword>
<dbReference type="EMBL" id="MU128978">
    <property type="protein sequence ID" value="KAF9513050.1"/>
    <property type="molecule type" value="Genomic_DNA"/>
</dbReference>
<feature type="region of interest" description="Disordered" evidence="1">
    <location>
        <begin position="539"/>
        <end position="561"/>
    </location>
</feature>
<gene>
    <name evidence="2" type="ORF">BS47DRAFT_1393676</name>
</gene>
<evidence type="ECO:0000313" key="2">
    <source>
        <dbReference type="EMBL" id="KAF9513050.1"/>
    </source>
</evidence>
<sequence length="703" mass="75201">MKHLVHPIKSLDVEIISIPVGYVQSTATNVVSWDEDVAMRFDRCHGSGKNVMVGNKSKTPMAICRGAIIPLPQYLHASITTTQCRHTSSRIPSIRRTYLIDETLSGPRIIHVSVRERRSDFYALFLSDSGRRLTQNPIVLESHQPELCVDRNAMIYCHYLACLHTPVRVSAFNPSLLALARCFSLYHPLLLNCYLAKRDLDVLMPSERELHTTEQRPSKVRELRVTQCTSEPGAAATARAKAAARIGAIGLGRPGLGRKRKRTQEPGGSHVSGEAETGQSTAAPAGLLGTGDLAVRSLSSLSNATDTRRASVRVVARATVPGASLSLGLLGLSNLSTAGGAPKDRANIVAGGLGNLDGKESEDPGTENDTEEDEDYAPAKVPRPYTGAGAGAARPVTSSSPNTTGIAPSLPQVASIPHTKSRAFPTPSSRGRRPRIPHSYRTSNHSNNNPNVTDMATFGFWTDAKKIVLFMHYLEDPEPSVEARRAMADQVALDTSQVSKFMSRTRSEIARGTMSERLKRLLRVAQDKVKARLVDGTESGATGDAVIHPPQGLADSSGSGSDVDAEFEVEVGTASASSVRHSTIFQVTQVPSHAELNGCQGKGEEECSSWRMDVDAASSEVALALLSLSASHGPSCSSSVISASLECDATTPDAAAVPSSPLRVQGCRGLCRIHAYSFVPPPSRTLALCFLSHIRPTPFSISN</sequence>
<feature type="region of interest" description="Disordered" evidence="1">
    <location>
        <begin position="252"/>
        <end position="283"/>
    </location>
</feature>
<evidence type="ECO:0000313" key="3">
    <source>
        <dbReference type="Proteomes" id="UP000886523"/>
    </source>
</evidence>
<evidence type="ECO:0008006" key="4">
    <source>
        <dbReference type="Google" id="ProtNLM"/>
    </source>
</evidence>
<dbReference type="OrthoDB" id="3266553at2759"/>
<name>A0A9P6AW70_9AGAM</name>
<dbReference type="Proteomes" id="UP000886523">
    <property type="component" value="Unassembled WGS sequence"/>
</dbReference>
<organism evidence="2 3">
    <name type="scientific">Hydnum rufescens UP504</name>
    <dbReference type="NCBI Taxonomy" id="1448309"/>
    <lineage>
        <taxon>Eukaryota</taxon>
        <taxon>Fungi</taxon>
        <taxon>Dikarya</taxon>
        <taxon>Basidiomycota</taxon>
        <taxon>Agaricomycotina</taxon>
        <taxon>Agaricomycetes</taxon>
        <taxon>Cantharellales</taxon>
        <taxon>Hydnaceae</taxon>
        <taxon>Hydnum</taxon>
    </lineage>
</organism>
<evidence type="ECO:0000256" key="1">
    <source>
        <dbReference type="SAM" id="MobiDB-lite"/>
    </source>
</evidence>
<protein>
    <recommendedName>
        <fullName evidence="4">Homeobox domain-containing protein</fullName>
    </recommendedName>
</protein>
<dbReference type="AlphaFoldDB" id="A0A9P6AW70"/>
<accession>A0A9P6AW70</accession>
<comment type="caution">
    <text evidence="2">The sequence shown here is derived from an EMBL/GenBank/DDBJ whole genome shotgun (WGS) entry which is preliminary data.</text>
</comment>